<evidence type="ECO:0000256" key="11">
    <source>
        <dbReference type="ARBA" id="ARBA00022842"/>
    </source>
</evidence>
<evidence type="ECO:0000256" key="8">
    <source>
        <dbReference type="ARBA" id="ARBA00022695"/>
    </source>
</evidence>
<dbReference type="OrthoDB" id="62560at2759"/>
<evidence type="ECO:0000256" key="2">
    <source>
        <dbReference type="ARBA" id="ARBA00002939"/>
    </source>
</evidence>
<dbReference type="Gene3D" id="3.30.70.3000">
    <property type="match status" value="1"/>
</dbReference>
<comment type="function">
    <text evidence="2">Adds a GMP to the 5'-end of tRNA(His) after transcription and RNase P cleavage.</text>
</comment>
<comment type="caution">
    <text evidence="17">The sequence shown here is derived from an EMBL/GenBank/DDBJ whole genome shotgun (WGS) entry which is preliminary data.</text>
</comment>
<evidence type="ECO:0000256" key="13">
    <source>
        <dbReference type="ARBA" id="ARBA00023242"/>
    </source>
</evidence>
<dbReference type="GO" id="GO:0008193">
    <property type="term" value="F:tRNA guanylyltransferase activity"/>
    <property type="evidence" value="ECO:0007669"/>
    <property type="project" value="UniProtKB-EC"/>
</dbReference>
<dbReference type="PANTHER" id="PTHR12729:SF6">
    <property type="entry name" value="TRNA(HIS) GUANYLYLTRANSFERASE-RELATED"/>
    <property type="match status" value="1"/>
</dbReference>
<dbReference type="InterPro" id="IPR024956">
    <property type="entry name" value="tRNAHis_GuaTrfase_cat"/>
</dbReference>
<dbReference type="Pfam" id="PF14413">
    <property type="entry name" value="Thg1C"/>
    <property type="match status" value="1"/>
</dbReference>
<feature type="domain" description="tRNAHis guanylyltransferase catalytic" evidence="15">
    <location>
        <begin position="1"/>
        <end position="117"/>
    </location>
</feature>
<organism evidence="17 18">
    <name type="scientific">Prunus yedoensis var. nudiflora</name>
    <dbReference type="NCBI Taxonomy" id="2094558"/>
    <lineage>
        <taxon>Eukaryota</taxon>
        <taxon>Viridiplantae</taxon>
        <taxon>Streptophyta</taxon>
        <taxon>Embryophyta</taxon>
        <taxon>Tracheophyta</taxon>
        <taxon>Spermatophyta</taxon>
        <taxon>Magnoliopsida</taxon>
        <taxon>eudicotyledons</taxon>
        <taxon>Gunneridae</taxon>
        <taxon>Pentapetalae</taxon>
        <taxon>rosids</taxon>
        <taxon>fabids</taxon>
        <taxon>Rosales</taxon>
        <taxon>Rosaceae</taxon>
        <taxon>Amygdaloideae</taxon>
        <taxon>Amygdaleae</taxon>
        <taxon>Prunus</taxon>
    </lineage>
</organism>
<comment type="catalytic activity">
    <reaction evidence="14">
        <text>a 5'-end ribonucleotide-tRNA(His) + GTP + ATP + H2O = a 5'-end phospho-guanosine-ribonucleotide-tRNA(His) + AMP + 2 diphosphate + H(+)</text>
        <dbReference type="Rhea" id="RHEA:54564"/>
        <dbReference type="Rhea" id="RHEA-COMP:14193"/>
        <dbReference type="Rhea" id="RHEA-COMP:14917"/>
        <dbReference type="ChEBI" id="CHEBI:15377"/>
        <dbReference type="ChEBI" id="CHEBI:15378"/>
        <dbReference type="ChEBI" id="CHEBI:30616"/>
        <dbReference type="ChEBI" id="CHEBI:33019"/>
        <dbReference type="ChEBI" id="CHEBI:37565"/>
        <dbReference type="ChEBI" id="CHEBI:138282"/>
        <dbReference type="ChEBI" id="CHEBI:141847"/>
        <dbReference type="ChEBI" id="CHEBI:456215"/>
        <dbReference type="EC" id="2.7.7.79"/>
    </reaction>
</comment>
<comment type="subcellular location">
    <subcellularLocation>
        <location evidence="3">Nucleus</location>
        <location evidence="3">Nucleoplasm</location>
    </subcellularLocation>
</comment>
<dbReference type="GO" id="GO:0005525">
    <property type="term" value="F:GTP binding"/>
    <property type="evidence" value="ECO:0007669"/>
    <property type="project" value="UniProtKB-KW"/>
</dbReference>
<dbReference type="GO" id="GO:0006400">
    <property type="term" value="P:tRNA modification"/>
    <property type="evidence" value="ECO:0007669"/>
    <property type="project" value="InterPro"/>
</dbReference>
<dbReference type="InterPro" id="IPR025845">
    <property type="entry name" value="Thg1_C_dom"/>
</dbReference>
<keyword evidence="7" id="KW-0819">tRNA processing</keyword>
<evidence type="ECO:0000313" key="18">
    <source>
        <dbReference type="Proteomes" id="UP000250321"/>
    </source>
</evidence>
<comment type="similarity">
    <text evidence="4">Belongs to the tRNA(His) guanylyltransferase family.</text>
</comment>
<protein>
    <recommendedName>
        <fullName evidence="5">tRNA(His) guanylyltransferase</fullName>
        <ecNumber evidence="5">2.7.7.79</ecNumber>
    </recommendedName>
</protein>
<keyword evidence="8 17" id="KW-0548">Nucleotidyltransferase</keyword>
<dbReference type="InterPro" id="IPR007537">
    <property type="entry name" value="tRNAHis_GuaTrfase_Thg1"/>
</dbReference>
<evidence type="ECO:0000256" key="5">
    <source>
        <dbReference type="ARBA" id="ARBA00012511"/>
    </source>
</evidence>
<keyword evidence="12" id="KW-0342">GTP-binding</keyword>
<evidence type="ECO:0000256" key="6">
    <source>
        <dbReference type="ARBA" id="ARBA00022679"/>
    </source>
</evidence>
<dbReference type="InterPro" id="IPR038469">
    <property type="entry name" value="tRNAHis_GuaTrfase_Thg1_sf"/>
</dbReference>
<keyword evidence="6 17" id="KW-0808">Transferase</keyword>
<evidence type="ECO:0000259" key="15">
    <source>
        <dbReference type="Pfam" id="PF04446"/>
    </source>
</evidence>
<evidence type="ECO:0000313" key="17">
    <source>
        <dbReference type="EMBL" id="PQQ10312.1"/>
    </source>
</evidence>
<dbReference type="EC" id="2.7.7.79" evidence="5"/>
<evidence type="ECO:0000256" key="3">
    <source>
        <dbReference type="ARBA" id="ARBA00004642"/>
    </source>
</evidence>
<dbReference type="GO" id="GO:0005654">
    <property type="term" value="C:nucleoplasm"/>
    <property type="evidence" value="ECO:0007669"/>
    <property type="project" value="UniProtKB-SubCell"/>
</dbReference>
<evidence type="ECO:0000256" key="4">
    <source>
        <dbReference type="ARBA" id="ARBA00010113"/>
    </source>
</evidence>
<sequence length="327" mass="37588">MPSTWIVIRIDGCHFHRFSDVHEFVKPNDKQALNLMNACAVAVVKEFPDIVFSYGVSDEYSFVLKKDSHFYQRHTSEIVSAIVSLFTSVYITKWKDFFHKKELKYPPYFDGRAVCYPSVEILRDYLAWRQVDCHINNQYNTCFWELVKSGKSKSEAQNFLKGTQTGDKEKLLKQFGIDYHKLPAMFRQGSSIFWDKEDITMMHENEKPGGNSLKSVIVEHCNIIEPSFWAAHPTILYSAKVETTCRSFVPTSMKALSLWSPVLTYPTLARLVLALHVLAKLWKGVWTSKIRASLMMTRLKCGFVLGCAAYPSSDVVLETHREEELTG</sequence>
<name>A0A314YQ12_PRUYE</name>
<comment type="cofactor">
    <cofactor evidence="1">
        <name>Mg(2+)</name>
        <dbReference type="ChEBI" id="CHEBI:18420"/>
    </cofactor>
</comment>
<keyword evidence="18" id="KW-1185">Reference proteome</keyword>
<dbReference type="FunFam" id="3.30.70.3000:FF:000002">
    <property type="entry name" value="tRNA(His) guanylyltransferase 1"/>
    <property type="match status" value="1"/>
</dbReference>
<evidence type="ECO:0000256" key="12">
    <source>
        <dbReference type="ARBA" id="ARBA00023134"/>
    </source>
</evidence>
<gene>
    <name evidence="17" type="ORF">Pyn_03435</name>
</gene>
<keyword evidence="13" id="KW-0539">Nucleus</keyword>
<proteinExistence type="inferred from homology"/>
<evidence type="ECO:0000256" key="7">
    <source>
        <dbReference type="ARBA" id="ARBA00022694"/>
    </source>
</evidence>
<evidence type="ECO:0000256" key="10">
    <source>
        <dbReference type="ARBA" id="ARBA00022741"/>
    </source>
</evidence>
<dbReference type="GO" id="GO:0000287">
    <property type="term" value="F:magnesium ion binding"/>
    <property type="evidence" value="ECO:0007669"/>
    <property type="project" value="InterPro"/>
</dbReference>
<feature type="domain" description="Thg1 C-terminal" evidence="16">
    <location>
        <begin position="121"/>
        <end position="224"/>
    </location>
</feature>
<dbReference type="AlphaFoldDB" id="A0A314YQ12"/>
<reference evidence="17 18" key="1">
    <citation type="submission" date="2018-02" db="EMBL/GenBank/DDBJ databases">
        <title>Draft genome of wild Prunus yedoensis var. nudiflora.</title>
        <authorList>
            <person name="Baek S."/>
            <person name="Kim J.-H."/>
            <person name="Choi K."/>
            <person name="Kim G.-B."/>
            <person name="Cho A."/>
            <person name="Jang H."/>
            <person name="Shin C.-H."/>
            <person name="Yu H.-J."/>
            <person name="Mun J.-H."/>
        </authorList>
    </citation>
    <scope>NUCLEOTIDE SEQUENCE [LARGE SCALE GENOMIC DNA]</scope>
    <source>
        <strain evidence="18">cv. Jeju island</strain>
        <tissue evidence="17">Leaf</tissue>
    </source>
</reference>
<keyword evidence="10" id="KW-0547">Nucleotide-binding</keyword>
<dbReference type="EMBL" id="PJQY01000524">
    <property type="protein sequence ID" value="PQQ10312.1"/>
    <property type="molecule type" value="Genomic_DNA"/>
</dbReference>
<accession>A0A314YQ12</accession>
<dbReference type="Proteomes" id="UP000250321">
    <property type="component" value="Unassembled WGS sequence"/>
</dbReference>
<keyword evidence="9" id="KW-0479">Metal-binding</keyword>
<evidence type="ECO:0000256" key="9">
    <source>
        <dbReference type="ARBA" id="ARBA00022723"/>
    </source>
</evidence>
<evidence type="ECO:0000259" key="16">
    <source>
        <dbReference type="Pfam" id="PF14413"/>
    </source>
</evidence>
<dbReference type="Pfam" id="PF04446">
    <property type="entry name" value="Thg1"/>
    <property type="match status" value="1"/>
</dbReference>
<evidence type="ECO:0000256" key="14">
    <source>
        <dbReference type="ARBA" id="ARBA00047281"/>
    </source>
</evidence>
<dbReference type="PANTHER" id="PTHR12729">
    <property type="entry name" value="TRNA(HIS) GUANYLYLTRANSFERASE-RELATED"/>
    <property type="match status" value="1"/>
</dbReference>
<keyword evidence="11" id="KW-0460">Magnesium</keyword>
<evidence type="ECO:0000256" key="1">
    <source>
        <dbReference type="ARBA" id="ARBA00001946"/>
    </source>
</evidence>